<reference evidence="1" key="1">
    <citation type="submission" date="2020-05" db="EMBL/GenBank/DDBJ databases">
        <title>Phylogenomic resolution of chytrid fungi.</title>
        <authorList>
            <person name="Stajich J.E."/>
            <person name="Amses K."/>
            <person name="Simmons R."/>
            <person name="Seto K."/>
            <person name="Myers J."/>
            <person name="Bonds A."/>
            <person name="Quandt C.A."/>
            <person name="Barry K."/>
            <person name="Liu P."/>
            <person name="Grigoriev I."/>
            <person name="Longcore J.E."/>
            <person name="James T.Y."/>
        </authorList>
    </citation>
    <scope>NUCLEOTIDE SEQUENCE</scope>
    <source>
        <strain evidence="1">JEL0318</strain>
    </source>
</reference>
<dbReference type="Proteomes" id="UP001212841">
    <property type="component" value="Unassembled WGS sequence"/>
</dbReference>
<comment type="caution">
    <text evidence="1">The sequence shown here is derived from an EMBL/GenBank/DDBJ whole genome shotgun (WGS) entry which is preliminary data.</text>
</comment>
<proteinExistence type="predicted"/>
<dbReference type="EMBL" id="JADGJD010000047">
    <property type="protein sequence ID" value="KAJ3056072.1"/>
    <property type="molecule type" value="Genomic_DNA"/>
</dbReference>
<name>A0AAD5SQ45_9FUNG</name>
<organism evidence="1 2">
    <name type="scientific">Rhizophlyctis rosea</name>
    <dbReference type="NCBI Taxonomy" id="64517"/>
    <lineage>
        <taxon>Eukaryota</taxon>
        <taxon>Fungi</taxon>
        <taxon>Fungi incertae sedis</taxon>
        <taxon>Chytridiomycota</taxon>
        <taxon>Chytridiomycota incertae sedis</taxon>
        <taxon>Chytridiomycetes</taxon>
        <taxon>Rhizophlyctidales</taxon>
        <taxon>Rhizophlyctidaceae</taxon>
        <taxon>Rhizophlyctis</taxon>
    </lineage>
</organism>
<protein>
    <submittedName>
        <fullName evidence="1">Uncharacterized protein</fullName>
    </submittedName>
</protein>
<accession>A0AAD5SQ45</accession>
<gene>
    <name evidence="1" type="ORF">HK097_008200</name>
</gene>
<keyword evidence="2" id="KW-1185">Reference proteome</keyword>
<sequence length="299" mass="33481">MRDILFCQEYRFNNTRTIVVATEQALIRKQILIWQYLLPLPGNSARVFLDACITRGGYEHIPSLLKFAHQTNLDPLGKIQITAIKFCITNSQINTLAFLLSNPVILTFVGPHRVEFSLLAVKANSLDTLTQLHKSEVMPNMNFAICLKGFNIAITSPGAVLVQLMGLYLEEIVRDVKILPSWNEVKPVVVAIVLYGGWETTDMLLIILRIVKNDMLPASLMNLALAMNAVNWNVVQILLEKGIGVKKTSLVRIVEGVWLRVDGADLLACALRNAASFDRGNWRRCVGIHEVRSEFSTLL</sequence>
<dbReference type="AlphaFoldDB" id="A0AAD5SQ45"/>
<evidence type="ECO:0000313" key="2">
    <source>
        <dbReference type="Proteomes" id="UP001212841"/>
    </source>
</evidence>
<evidence type="ECO:0000313" key="1">
    <source>
        <dbReference type="EMBL" id="KAJ3056072.1"/>
    </source>
</evidence>